<dbReference type="Gene3D" id="2.30.110.10">
    <property type="entry name" value="Electron Transport, Fmn-binding Protein, Chain A"/>
    <property type="match status" value="1"/>
</dbReference>
<evidence type="ECO:0000313" key="4">
    <source>
        <dbReference type="EMBL" id="MXO55353.1"/>
    </source>
</evidence>
<dbReference type="OrthoDB" id="9792858at2"/>
<name>A0A6I4SIE0_9SPHN</name>
<dbReference type="EMBL" id="WTYS01000001">
    <property type="protein sequence ID" value="MXO55353.1"/>
    <property type="molecule type" value="Genomic_DNA"/>
</dbReference>
<proteinExistence type="inferred from homology"/>
<keyword evidence="2" id="KW-0560">Oxidoreductase</keyword>
<dbReference type="InterPro" id="IPR036388">
    <property type="entry name" value="WH-like_DNA-bd_sf"/>
</dbReference>
<evidence type="ECO:0000259" key="3">
    <source>
        <dbReference type="SMART" id="SM00903"/>
    </source>
</evidence>
<evidence type="ECO:0000313" key="5">
    <source>
        <dbReference type="Proteomes" id="UP000468943"/>
    </source>
</evidence>
<organism evidence="4 5">
    <name type="scientific">Pontixanthobacter gangjinensis</name>
    <dbReference type="NCBI Taxonomy" id="1028742"/>
    <lineage>
        <taxon>Bacteria</taxon>
        <taxon>Pseudomonadati</taxon>
        <taxon>Pseudomonadota</taxon>
        <taxon>Alphaproteobacteria</taxon>
        <taxon>Sphingomonadales</taxon>
        <taxon>Erythrobacteraceae</taxon>
        <taxon>Pontixanthobacter</taxon>
    </lineage>
</organism>
<feature type="domain" description="Flavin reductase like" evidence="3">
    <location>
        <begin position="15"/>
        <end position="158"/>
    </location>
</feature>
<accession>A0A6I4SIE0</accession>
<evidence type="ECO:0000256" key="1">
    <source>
        <dbReference type="ARBA" id="ARBA00008898"/>
    </source>
</evidence>
<dbReference type="SMART" id="SM00903">
    <property type="entry name" value="Flavin_Reduct"/>
    <property type="match status" value="1"/>
</dbReference>
<dbReference type="Proteomes" id="UP000468943">
    <property type="component" value="Unassembled WGS sequence"/>
</dbReference>
<protein>
    <submittedName>
        <fullName evidence="4">Flavin reductase</fullName>
    </submittedName>
</protein>
<comment type="similarity">
    <text evidence="1">Belongs to the non-flavoprotein flavin reductase family.</text>
</comment>
<dbReference type="SUPFAM" id="SSF50475">
    <property type="entry name" value="FMN-binding split barrel"/>
    <property type="match status" value="1"/>
</dbReference>
<dbReference type="RefSeq" id="WP_160596686.1">
    <property type="nucleotide sequence ID" value="NZ_WTYS01000001.1"/>
</dbReference>
<keyword evidence="5" id="KW-1185">Reference proteome</keyword>
<dbReference type="InterPro" id="IPR002563">
    <property type="entry name" value="Flavin_Rdtase-like_dom"/>
</dbReference>
<comment type="caution">
    <text evidence="4">The sequence shown here is derived from an EMBL/GenBank/DDBJ whole genome shotgun (WGS) entry which is preliminary data.</text>
</comment>
<dbReference type="PANTHER" id="PTHR30466:SF11">
    <property type="entry name" value="FLAVIN-DEPENDENT MONOOXYGENASE, REDUCTASE SUBUNIT HSAB"/>
    <property type="match status" value="1"/>
</dbReference>
<dbReference type="Pfam" id="PF01613">
    <property type="entry name" value="Flavin_Reduct"/>
    <property type="match status" value="1"/>
</dbReference>
<gene>
    <name evidence="4" type="ORF">GRI36_00520</name>
</gene>
<dbReference type="InterPro" id="IPR050268">
    <property type="entry name" value="NADH-dep_flavin_reductase"/>
</dbReference>
<dbReference type="SUPFAM" id="SSF46785">
    <property type="entry name" value="Winged helix' DNA-binding domain"/>
    <property type="match status" value="1"/>
</dbReference>
<dbReference type="GO" id="GO:0042602">
    <property type="term" value="F:riboflavin reductase (NADPH) activity"/>
    <property type="evidence" value="ECO:0007669"/>
    <property type="project" value="TreeGrafter"/>
</dbReference>
<dbReference type="Gene3D" id="1.10.10.10">
    <property type="entry name" value="Winged helix-like DNA-binding domain superfamily/Winged helix DNA-binding domain"/>
    <property type="match status" value="1"/>
</dbReference>
<dbReference type="InterPro" id="IPR036390">
    <property type="entry name" value="WH_DNA-bd_sf"/>
</dbReference>
<dbReference type="InterPro" id="IPR012349">
    <property type="entry name" value="Split_barrel_FMN-bd"/>
</dbReference>
<dbReference type="GO" id="GO:0010181">
    <property type="term" value="F:FMN binding"/>
    <property type="evidence" value="ECO:0007669"/>
    <property type="project" value="InterPro"/>
</dbReference>
<evidence type="ECO:0000256" key="2">
    <source>
        <dbReference type="ARBA" id="ARBA00023002"/>
    </source>
</evidence>
<reference evidence="4 5" key="1">
    <citation type="submission" date="2019-12" db="EMBL/GenBank/DDBJ databases">
        <title>Genomic-based taxomic classification of the family Erythrobacteraceae.</title>
        <authorList>
            <person name="Xu L."/>
        </authorList>
    </citation>
    <scope>NUCLEOTIDE SEQUENCE [LARGE SCALE GENOMIC DNA]</scope>
    <source>
        <strain evidence="4 5">JCM 17802</strain>
    </source>
</reference>
<dbReference type="AlphaFoldDB" id="A0A6I4SIE0"/>
<dbReference type="PANTHER" id="PTHR30466">
    <property type="entry name" value="FLAVIN REDUCTASE"/>
    <property type="match status" value="1"/>
</dbReference>
<sequence>MSDSAPTGQDFRKALGAFATGVTIATTKGTDGKPVGVTASSFNSVSVDPPLVLWSLAKNSFSHDAFSASGHFAVHVLAASQEDLSNRFARSGEDKFNGVEWEDGALGSPVFAEYAALFQCQTRHQYDGGDHVIFVGEVKSYEAHDVAPLLFHGGRYAERRPKTSEAAQPSVDLEHGRFSDDFLFYLISRAHYQTSQPVRQKLAELGLSMDEYLTLSLLGSEAPLTSDAIVLRLGHTGYAPSAATLNDMAQKDLIKARNDGFELSPAGREQFVETLALGKSFEADLADHFSEGELAETKRVLRRIIELTARDQAE</sequence>